<dbReference type="Proteomes" id="UP001275315">
    <property type="component" value="Unassembled WGS sequence"/>
</dbReference>
<name>A0ABU5CSF3_9BACI</name>
<evidence type="ECO:0000313" key="3">
    <source>
        <dbReference type="Proteomes" id="UP001275315"/>
    </source>
</evidence>
<dbReference type="CDD" id="cd04301">
    <property type="entry name" value="NAT_SF"/>
    <property type="match status" value="1"/>
</dbReference>
<proteinExistence type="predicted"/>
<dbReference type="Pfam" id="PF13673">
    <property type="entry name" value="Acetyltransf_10"/>
    <property type="match status" value="1"/>
</dbReference>
<dbReference type="Gene3D" id="3.40.630.30">
    <property type="match status" value="1"/>
</dbReference>
<dbReference type="RefSeq" id="WP_320379985.1">
    <property type="nucleotide sequence ID" value="NZ_JAWDIQ010000002.1"/>
</dbReference>
<evidence type="ECO:0000313" key="2">
    <source>
        <dbReference type="EMBL" id="MDY0409175.1"/>
    </source>
</evidence>
<evidence type="ECO:0000259" key="1">
    <source>
        <dbReference type="PROSITE" id="PS51186"/>
    </source>
</evidence>
<accession>A0ABU5CSF3</accession>
<dbReference type="InterPro" id="IPR000182">
    <property type="entry name" value="GNAT_dom"/>
</dbReference>
<gene>
    <name evidence="2" type="ORF">RWD45_12155</name>
</gene>
<organism evidence="2 3">
    <name type="scientific">Paracerasibacillus soli</name>
    <dbReference type="NCBI Taxonomy" id="480284"/>
    <lineage>
        <taxon>Bacteria</taxon>
        <taxon>Bacillati</taxon>
        <taxon>Bacillota</taxon>
        <taxon>Bacilli</taxon>
        <taxon>Bacillales</taxon>
        <taxon>Bacillaceae</taxon>
        <taxon>Paracerasibacillus</taxon>
    </lineage>
</organism>
<reference evidence="2 3" key="1">
    <citation type="submission" date="2023-10" db="EMBL/GenBank/DDBJ databases">
        <title>Virgibacillus soli CC-YMP-6 genome.</title>
        <authorList>
            <person name="Miliotis G."/>
            <person name="Sengupta P."/>
            <person name="Hameed A."/>
            <person name="Chuvochina M."/>
            <person name="Mcdonagh F."/>
            <person name="Simpson A.C."/>
            <person name="Singh N.K."/>
            <person name="Rekha P.D."/>
            <person name="Raman K."/>
            <person name="Hugenholtz P."/>
            <person name="Venkateswaran K."/>
        </authorList>
    </citation>
    <scope>NUCLEOTIDE SEQUENCE [LARGE SCALE GENOMIC DNA]</scope>
    <source>
        <strain evidence="2 3">CC-YMP-6</strain>
    </source>
</reference>
<dbReference type="EMBL" id="JAWDIQ010000002">
    <property type="protein sequence ID" value="MDY0409175.1"/>
    <property type="molecule type" value="Genomic_DNA"/>
</dbReference>
<protein>
    <submittedName>
        <fullName evidence="2">GNAT family N-acetyltransferase</fullName>
    </submittedName>
</protein>
<sequence length="292" mass="33267">MIVNHIPFKKQKMHRLDLQNEGKITMIEEKIDLRAVLIDNLAAKVSYVAKSLPFMEVNETNNMIYVDSGLPSYNLNIVTLSKQQDNLTSKEALHAMVKHYNQKNFPMNVWCWKDCPETIKHLQSIGLKEYKTTYLGMIADLDHIPLFSKRRINDFYIKEVSTLAEVAEFGAILSNLYEEPEASHMQTYFKKLATLSPSAYPNLKNYIGIFRDEIVSVGSLMFTGNSVGMYDIATKDRMRGKGIGTAMVQFLLNEAIKHQATYCSLQASPEAQRIYQKAGFQSLGELKVYENA</sequence>
<dbReference type="InterPro" id="IPR016181">
    <property type="entry name" value="Acyl_CoA_acyltransferase"/>
</dbReference>
<dbReference type="PROSITE" id="PS51186">
    <property type="entry name" value="GNAT"/>
    <property type="match status" value="1"/>
</dbReference>
<feature type="domain" description="N-acetyltransferase" evidence="1">
    <location>
        <begin position="158"/>
        <end position="292"/>
    </location>
</feature>
<dbReference type="SUPFAM" id="SSF55729">
    <property type="entry name" value="Acyl-CoA N-acyltransferases (Nat)"/>
    <property type="match status" value="1"/>
</dbReference>
<keyword evidence="3" id="KW-1185">Reference proteome</keyword>
<comment type="caution">
    <text evidence="2">The sequence shown here is derived from an EMBL/GenBank/DDBJ whole genome shotgun (WGS) entry which is preliminary data.</text>
</comment>